<dbReference type="Proteomes" id="UP001139488">
    <property type="component" value="Unassembled WGS sequence"/>
</dbReference>
<evidence type="ECO:0000313" key="1">
    <source>
        <dbReference type="EMBL" id="MCJ2375881.1"/>
    </source>
</evidence>
<evidence type="ECO:0000313" key="2">
    <source>
        <dbReference type="Proteomes" id="UP001139488"/>
    </source>
</evidence>
<dbReference type="RefSeq" id="WP_244355267.1">
    <property type="nucleotide sequence ID" value="NZ_JAJNNZ010000002.1"/>
</dbReference>
<dbReference type="SUPFAM" id="SSF48452">
    <property type="entry name" value="TPR-like"/>
    <property type="match status" value="2"/>
</dbReference>
<dbReference type="InterPro" id="IPR011990">
    <property type="entry name" value="TPR-like_helical_dom_sf"/>
</dbReference>
<dbReference type="AlphaFoldDB" id="A0A9X2AV80"/>
<keyword evidence="2" id="KW-1185">Reference proteome</keyword>
<reference evidence="1" key="1">
    <citation type="submission" date="2021-11" db="EMBL/GenBank/DDBJ databases">
        <title>Vibrio ZSDE26 sp. nov. and Vibrio ZSDZ34 sp. nov., isolated from coastal seawater in Qingdao.</title>
        <authorList>
            <person name="Zhang P."/>
        </authorList>
    </citation>
    <scope>NUCLEOTIDE SEQUENCE</scope>
    <source>
        <strain evidence="1">ZSDZ34</strain>
    </source>
</reference>
<proteinExistence type="predicted"/>
<evidence type="ECO:0008006" key="3">
    <source>
        <dbReference type="Google" id="ProtNLM"/>
    </source>
</evidence>
<comment type="caution">
    <text evidence="1">The sequence shown here is derived from an EMBL/GenBank/DDBJ whole genome shotgun (WGS) entry which is preliminary data.</text>
</comment>
<sequence>MRTAIQVSKAYELEQQEKLSEAIELLESIKSNARYDKAYVARMLAIYYWQSGQPSKAIKQLKFAVDSDAFKNEQGWQTERMLAELMLSENMPEQALQHFDHLAQTAHANSITKEQLADVWLNKARAYYLLQQWDPLLTTIDHHQKLDNTPRQQPLSLQLTAEIRLSLFNSAIITTQKLLALQPDNLVWWQQLSSLYMQTKQYRLALATLVSAERAGIDIPDNLQFSKAQLYAQQGVPEHAAMTYAELQVDGKDIETMVKQARHWQTAREWTKAQTAWSAVARLNSKYYENVSRLALQQGKYQEALTALDKASGLSQHTRQLLKIRAYAGQKDYSKAKQTAEVAHREQPSKQTADWLIYLAQMTKE</sequence>
<protein>
    <recommendedName>
        <fullName evidence="3">TPR domain protein, component of TonB system</fullName>
    </recommendedName>
</protein>
<name>A0A9X2AV80_9VIBR</name>
<dbReference type="EMBL" id="JAJNNZ010000002">
    <property type="protein sequence ID" value="MCJ2375881.1"/>
    <property type="molecule type" value="Genomic_DNA"/>
</dbReference>
<accession>A0A9X2AV80</accession>
<organism evidence="1 2">
    <name type="scientific">Vibrio gelatinilyticus</name>
    <dbReference type="NCBI Taxonomy" id="2893468"/>
    <lineage>
        <taxon>Bacteria</taxon>
        <taxon>Pseudomonadati</taxon>
        <taxon>Pseudomonadota</taxon>
        <taxon>Gammaproteobacteria</taxon>
        <taxon>Vibrionales</taxon>
        <taxon>Vibrionaceae</taxon>
        <taxon>Vibrio</taxon>
    </lineage>
</organism>
<dbReference type="Gene3D" id="1.25.40.10">
    <property type="entry name" value="Tetratricopeptide repeat domain"/>
    <property type="match status" value="3"/>
</dbReference>
<gene>
    <name evidence="1" type="ORF">LNL84_03445</name>
</gene>